<evidence type="ECO:0000313" key="2">
    <source>
        <dbReference type="Proteomes" id="UP000488295"/>
    </source>
</evidence>
<dbReference type="AlphaFoldDB" id="A0A9X4XAL8"/>
<protein>
    <submittedName>
        <fullName evidence="1">Uncharacterized protein</fullName>
    </submittedName>
</protein>
<dbReference type="Proteomes" id="UP000488295">
    <property type="component" value="Unassembled WGS sequence"/>
</dbReference>
<dbReference type="RefSeq" id="WP_155692798.1">
    <property type="nucleotide sequence ID" value="NZ_WKKC01000021.1"/>
</dbReference>
<sequence>MTDFDIVEEANEIAYNGLVFQAKQAMKEYSEIKGIDPKYYDVNMDVELANDLAPRIAMNYLLNSFLERAKGKKAFELGMKKYIEEFYGKDYILEKLKHALTGGRIRAVMLAELFDLLQNTDPYRKQTDMSFWLKKANEIPSNIELQWYLSKRGVNEFVERYAPDWNRNITKGL</sequence>
<name>A0A9X4XAL8_LACJH</name>
<organism evidence="1 2">
    <name type="scientific">Lactobacillus johnsonii</name>
    <dbReference type="NCBI Taxonomy" id="33959"/>
    <lineage>
        <taxon>Bacteria</taxon>
        <taxon>Bacillati</taxon>
        <taxon>Bacillota</taxon>
        <taxon>Bacilli</taxon>
        <taxon>Lactobacillales</taxon>
        <taxon>Lactobacillaceae</taxon>
        <taxon>Lactobacillus</taxon>
    </lineage>
</organism>
<comment type="caution">
    <text evidence="1">The sequence shown here is derived from an EMBL/GenBank/DDBJ whole genome shotgun (WGS) entry which is preliminary data.</text>
</comment>
<proteinExistence type="predicted"/>
<accession>A0A9X4XAL8</accession>
<evidence type="ECO:0000313" key="1">
    <source>
        <dbReference type="EMBL" id="MTE03628.1"/>
    </source>
</evidence>
<gene>
    <name evidence="1" type="ORF">GJU95_07590</name>
</gene>
<reference evidence="1 2" key="1">
    <citation type="submission" date="2019-11" db="EMBL/GenBank/DDBJ databases">
        <title>Gastrointestinal microbiota of Peromyscus leucopus.</title>
        <authorList>
            <person name="Milovic A."/>
            <person name="Bassam K."/>
            <person name="Barbour A.G."/>
        </authorList>
    </citation>
    <scope>NUCLEOTIDE SEQUENCE [LARGE SCALE GENOMIC DNA]</scope>
    <source>
        <strain evidence="1 2">LL8</strain>
    </source>
</reference>
<dbReference type="EMBL" id="WKKC01000021">
    <property type="protein sequence ID" value="MTE03628.1"/>
    <property type="molecule type" value="Genomic_DNA"/>
</dbReference>